<evidence type="ECO:0000313" key="3">
    <source>
        <dbReference type="Proteomes" id="UP001189429"/>
    </source>
</evidence>
<reference evidence="2" key="1">
    <citation type="submission" date="2023-10" db="EMBL/GenBank/DDBJ databases">
        <authorList>
            <person name="Chen Y."/>
            <person name="Shah S."/>
            <person name="Dougan E. K."/>
            <person name="Thang M."/>
            <person name="Chan C."/>
        </authorList>
    </citation>
    <scope>NUCLEOTIDE SEQUENCE [LARGE SCALE GENOMIC DNA]</scope>
</reference>
<accession>A0ABN9P6R7</accession>
<name>A0ABN9P6R7_9DINO</name>
<keyword evidence="3" id="KW-1185">Reference proteome</keyword>
<dbReference type="InterPro" id="IPR029281">
    <property type="entry name" value="FAM194_C"/>
</dbReference>
<dbReference type="EMBL" id="CAUYUJ010000042">
    <property type="protein sequence ID" value="CAK0788369.1"/>
    <property type="molecule type" value="Genomic_DNA"/>
</dbReference>
<feature type="domain" description="FAM194 C-terminal" evidence="1">
    <location>
        <begin position="13"/>
        <end position="109"/>
    </location>
</feature>
<dbReference type="Pfam" id="PF14977">
    <property type="entry name" value="FAM194"/>
    <property type="match status" value="1"/>
</dbReference>
<evidence type="ECO:0000259" key="1">
    <source>
        <dbReference type="Pfam" id="PF14977"/>
    </source>
</evidence>
<sequence>MLNPKYDVLDVRYSDGSPAVLRHVDGTGCAYYASGRRAICVSACGLNALGEARRFSAVVHGDTPKCPLLGVIDEWGRGYLDGLQGPQERQPPKVLLTDQGITLIDGNGVAKEIPGGGGAGATPGAATAPETAFKVAEAIMLRHVLGRTTLDFQSKGVSHTFALGELRCQDVPGLSLRGSASLPENKDLQATKKLLAGVQERVKAIKVETGQKDRKPPFTLDTSNLQEVLDNLATLPQKLHREPMAPVNLEWRTELRLRELLSEAHPQCPGIKDQHNWTIHRVGGRASLERLEKVKPTVQTPKTIPLVKGEKLQELIDDCAAKGTLLVVVCTATWAREQSGHAQLLAEKVHAELLRRMAESQRCPRFAALELTDGGGAVARYNVKEVPHCLMFQGGSLVHSKRMRGTKDLRDVRDAELTRPRALLVEPSPAQQLKLERSVRRAGCSSDLAFDAPHALRLASQQAYGVLFFSAQLAPEQLKSVAAEVRHRTPHAVLLAYNAALRAPESQHPTQRKELLEDCSDTFPFVPSYTSLAAVLARYGPGGAPKEACSPGATAGHAKDFLDEVLGVLDGKSSR</sequence>
<organism evidence="2 3">
    <name type="scientific">Prorocentrum cordatum</name>
    <dbReference type="NCBI Taxonomy" id="2364126"/>
    <lineage>
        <taxon>Eukaryota</taxon>
        <taxon>Sar</taxon>
        <taxon>Alveolata</taxon>
        <taxon>Dinophyceae</taxon>
        <taxon>Prorocentrales</taxon>
        <taxon>Prorocentraceae</taxon>
        <taxon>Prorocentrum</taxon>
    </lineage>
</organism>
<evidence type="ECO:0000313" key="2">
    <source>
        <dbReference type="EMBL" id="CAK0788369.1"/>
    </source>
</evidence>
<proteinExistence type="predicted"/>
<dbReference type="Proteomes" id="UP001189429">
    <property type="component" value="Unassembled WGS sequence"/>
</dbReference>
<gene>
    <name evidence="2" type="ORF">PCOR1329_LOCUS280</name>
</gene>
<protein>
    <recommendedName>
        <fullName evidence="1">FAM194 C-terminal domain-containing protein</fullName>
    </recommendedName>
</protein>
<comment type="caution">
    <text evidence="2">The sequence shown here is derived from an EMBL/GenBank/DDBJ whole genome shotgun (WGS) entry which is preliminary data.</text>
</comment>